<evidence type="ECO:0000259" key="11">
    <source>
        <dbReference type="Pfam" id="PF18317"/>
    </source>
</evidence>
<keyword evidence="5 8" id="KW-0560">Oxidoreductase</keyword>
<dbReference type="SUPFAM" id="SSF51735">
    <property type="entry name" value="NAD(P)-binding Rossmann-fold domains"/>
    <property type="match status" value="1"/>
</dbReference>
<dbReference type="RefSeq" id="WP_122100773.1">
    <property type="nucleotide sequence ID" value="NZ_RFLY01000004.1"/>
</dbReference>
<comment type="caution">
    <text evidence="8">Lacks conserved residue(s) required for the propagation of feature annotation.</text>
</comment>
<dbReference type="Gene3D" id="3.40.50.720">
    <property type="entry name" value="NAD(P)-binding Rossmann-like Domain"/>
    <property type="match status" value="1"/>
</dbReference>
<dbReference type="InterPro" id="IPR011342">
    <property type="entry name" value="Shikimate_DH"/>
</dbReference>
<dbReference type="GO" id="GO:0009073">
    <property type="term" value="P:aromatic amino acid family biosynthetic process"/>
    <property type="evidence" value="ECO:0007669"/>
    <property type="project" value="UniProtKB-KW"/>
</dbReference>
<dbReference type="SUPFAM" id="SSF53223">
    <property type="entry name" value="Aminoacid dehydrogenase-like, N-terminal domain"/>
    <property type="match status" value="1"/>
</dbReference>
<dbReference type="EMBL" id="RFLY01000004">
    <property type="protein sequence ID" value="RMH93730.1"/>
    <property type="molecule type" value="Genomic_DNA"/>
</dbReference>
<dbReference type="GO" id="GO:0019632">
    <property type="term" value="P:shikimate metabolic process"/>
    <property type="evidence" value="ECO:0007669"/>
    <property type="project" value="InterPro"/>
</dbReference>
<dbReference type="NCBIfam" id="NF001310">
    <property type="entry name" value="PRK00258.1-2"/>
    <property type="match status" value="1"/>
</dbReference>
<dbReference type="GO" id="GO:0005829">
    <property type="term" value="C:cytosol"/>
    <property type="evidence" value="ECO:0007669"/>
    <property type="project" value="TreeGrafter"/>
</dbReference>
<feature type="active site" description="Proton acceptor" evidence="8">
    <location>
        <position position="67"/>
    </location>
</feature>
<dbReference type="PANTHER" id="PTHR21089">
    <property type="entry name" value="SHIKIMATE DEHYDROGENASE"/>
    <property type="match status" value="1"/>
</dbReference>
<gene>
    <name evidence="8" type="primary">aroE</name>
    <name evidence="12" type="ORF">EBB59_03505</name>
</gene>
<keyword evidence="6 8" id="KW-0057">Aromatic amino acid biosynthesis</keyword>
<feature type="binding site" evidence="8">
    <location>
        <position position="217"/>
    </location>
    <ligand>
        <name>NADP(+)</name>
        <dbReference type="ChEBI" id="CHEBI:58349"/>
    </ligand>
</feature>
<evidence type="ECO:0000256" key="4">
    <source>
        <dbReference type="ARBA" id="ARBA00022857"/>
    </source>
</evidence>
<evidence type="ECO:0000256" key="7">
    <source>
        <dbReference type="ARBA" id="ARBA00049442"/>
    </source>
</evidence>
<evidence type="ECO:0000256" key="1">
    <source>
        <dbReference type="ARBA" id="ARBA00004871"/>
    </source>
</evidence>
<dbReference type="UniPathway" id="UPA00053">
    <property type="reaction ID" value="UER00087"/>
</dbReference>
<feature type="domain" description="SDH C-terminal" evidence="11">
    <location>
        <begin position="241"/>
        <end position="271"/>
    </location>
</feature>
<feature type="binding site" evidence="8">
    <location>
        <position position="219"/>
    </location>
    <ligand>
        <name>shikimate</name>
        <dbReference type="ChEBI" id="CHEBI:36208"/>
    </ligand>
</feature>
<feature type="binding site" evidence="8">
    <location>
        <position position="103"/>
    </location>
    <ligand>
        <name>shikimate</name>
        <dbReference type="ChEBI" id="CHEBI:36208"/>
    </ligand>
</feature>
<protein>
    <recommendedName>
        <fullName evidence="2 8">Shikimate dehydrogenase (NADP(+))</fullName>
        <shortName evidence="8">SDH</shortName>
        <ecNumber evidence="2 8">1.1.1.25</ecNumber>
    </recommendedName>
</protein>
<organism evidence="12 13">
    <name type="scientific">Solilutibacter pythonis</name>
    <dbReference type="NCBI Taxonomy" id="2483112"/>
    <lineage>
        <taxon>Bacteria</taxon>
        <taxon>Pseudomonadati</taxon>
        <taxon>Pseudomonadota</taxon>
        <taxon>Gammaproteobacteria</taxon>
        <taxon>Lysobacterales</taxon>
        <taxon>Lysobacteraceae</taxon>
        <taxon>Solilutibacter</taxon>
    </lineage>
</organism>
<dbReference type="AlphaFoldDB" id="A0A3M2I188"/>
<dbReference type="InterPro" id="IPR006151">
    <property type="entry name" value="Shikm_DH/Glu-tRNA_Rdtase"/>
</dbReference>
<dbReference type="Proteomes" id="UP000275012">
    <property type="component" value="Unassembled WGS sequence"/>
</dbReference>
<evidence type="ECO:0000256" key="8">
    <source>
        <dbReference type="HAMAP-Rule" id="MF_00222"/>
    </source>
</evidence>
<dbReference type="HAMAP" id="MF_00222">
    <property type="entry name" value="Shikimate_DH_AroE"/>
    <property type="match status" value="1"/>
</dbReference>
<evidence type="ECO:0000313" key="13">
    <source>
        <dbReference type="Proteomes" id="UP000275012"/>
    </source>
</evidence>
<comment type="similarity">
    <text evidence="8">Belongs to the shikimate dehydrogenase family.</text>
</comment>
<keyword evidence="13" id="KW-1185">Reference proteome</keyword>
<comment type="function">
    <text evidence="8">Involved in the biosynthesis of the chorismate, which leads to the biosynthesis of aromatic amino acids. Catalyzes the reversible NADPH linked reduction of 3-dehydroshikimate (DHSA) to yield shikimate (SA).</text>
</comment>
<feature type="binding site" evidence="8">
    <location>
        <position position="63"/>
    </location>
    <ligand>
        <name>shikimate</name>
        <dbReference type="ChEBI" id="CHEBI:36208"/>
    </ligand>
</feature>
<evidence type="ECO:0000256" key="3">
    <source>
        <dbReference type="ARBA" id="ARBA00022605"/>
    </source>
</evidence>
<dbReference type="PANTHER" id="PTHR21089:SF1">
    <property type="entry name" value="BIFUNCTIONAL 3-DEHYDROQUINATE DEHYDRATASE_SHIKIMATE DEHYDROGENASE, CHLOROPLASTIC"/>
    <property type="match status" value="1"/>
</dbReference>
<name>A0A3M2I188_9GAMM</name>
<evidence type="ECO:0000259" key="10">
    <source>
        <dbReference type="Pfam" id="PF08501"/>
    </source>
</evidence>
<dbReference type="Gene3D" id="3.40.50.10860">
    <property type="entry name" value="Leucine Dehydrogenase, chain A, domain 1"/>
    <property type="match status" value="1"/>
</dbReference>
<comment type="subunit">
    <text evidence="8">Homodimer.</text>
</comment>
<dbReference type="InterPro" id="IPR046346">
    <property type="entry name" value="Aminoacid_DH-like_N_sf"/>
</dbReference>
<dbReference type="EC" id="1.1.1.25" evidence="2 8"/>
<comment type="caution">
    <text evidence="12">The sequence shown here is derived from an EMBL/GenBank/DDBJ whole genome shotgun (WGS) entry which is preliminary data.</text>
</comment>
<feature type="binding site" evidence="8">
    <location>
        <position position="88"/>
    </location>
    <ligand>
        <name>shikimate</name>
        <dbReference type="ChEBI" id="CHEBI:36208"/>
    </ligand>
</feature>
<feature type="binding site" evidence="8">
    <location>
        <position position="241"/>
    </location>
    <ligand>
        <name>NADP(+)</name>
        <dbReference type="ChEBI" id="CHEBI:58349"/>
    </ligand>
</feature>
<proteinExistence type="inferred from homology"/>
<dbReference type="GO" id="GO:0050661">
    <property type="term" value="F:NADP binding"/>
    <property type="evidence" value="ECO:0007669"/>
    <property type="project" value="InterPro"/>
</dbReference>
<dbReference type="NCBIfam" id="TIGR00507">
    <property type="entry name" value="aroE"/>
    <property type="match status" value="1"/>
</dbReference>
<keyword evidence="3 8" id="KW-0028">Amino-acid biosynthesis</keyword>
<feature type="binding site" evidence="8">
    <location>
        <begin position="152"/>
        <end position="157"/>
    </location>
    <ligand>
        <name>NADP(+)</name>
        <dbReference type="ChEBI" id="CHEBI:58349"/>
    </ligand>
</feature>
<dbReference type="Pfam" id="PF18317">
    <property type="entry name" value="SDH_C"/>
    <property type="match status" value="1"/>
</dbReference>
<evidence type="ECO:0000256" key="5">
    <source>
        <dbReference type="ARBA" id="ARBA00023002"/>
    </source>
</evidence>
<dbReference type="OrthoDB" id="9776868at2"/>
<dbReference type="Pfam" id="PF01488">
    <property type="entry name" value="Shikimate_DH"/>
    <property type="match status" value="1"/>
</dbReference>
<keyword evidence="4 8" id="KW-0521">NADP</keyword>
<feature type="binding site" evidence="8">
    <location>
        <begin position="128"/>
        <end position="132"/>
    </location>
    <ligand>
        <name>NADP(+)</name>
        <dbReference type="ChEBI" id="CHEBI:58349"/>
    </ligand>
</feature>
<comment type="catalytic activity">
    <reaction evidence="7 8">
        <text>shikimate + NADP(+) = 3-dehydroshikimate + NADPH + H(+)</text>
        <dbReference type="Rhea" id="RHEA:17737"/>
        <dbReference type="ChEBI" id="CHEBI:15378"/>
        <dbReference type="ChEBI" id="CHEBI:16630"/>
        <dbReference type="ChEBI" id="CHEBI:36208"/>
        <dbReference type="ChEBI" id="CHEBI:57783"/>
        <dbReference type="ChEBI" id="CHEBI:58349"/>
        <dbReference type="EC" id="1.1.1.25"/>
    </reaction>
</comment>
<dbReference type="InterPro" id="IPR022893">
    <property type="entry name" value="Shikimate_DH_fam"/>
</dbReference>
<feature type="domain" description="Shikimate dehydrogenase substrate binding N-terminal" evidence="10">
    <location>
        <begin position="8"/>
        <end position="90"/>
    </location>
</feature>
<dbReference type="InterPro" id="IPR036291">
    <property type="entry name" value="NAD(P)-bd_dom_sf"/>
</dbReference>
<sequence>MGLPHYAVLGHPVAHSLSPRIHAAFGRQCGVPLTYLAIDTAKAGFAITLERFAAAGGIGANVTAPDKAEAAARCDQLGHRARKAGVVNTLSLRDGRWEGDNTDGAGLVRDLRERRGLDLHDQRALLIGAGGAAHGVAPALMEAGLAQLVIANRTRHRAYDLLDRLYDPARLRACTLAELPGMGEFDLIVQATSAGHDDQLPPLPASLIGAASTCVDLNYGRAALPFLAWARAHHCANAIDGLGMLVEQAAEAFQLWHGMRPDTDPVYTQLRLSTGGPEMATATGREH</sequence>
<feature type="domain" description="Quinate/shikimate 5-dehydrogenase/glutamyl-tRNA reductase" evidence="9">
    <location>
        <begin position="116"/>
        <end position="195"/>
    </location>
</feature>
<dbReference type="GO" id="GO:0008652">
    <property type="term" value="P:amino acid biosynthetic process"/>
    <property type="evidence" value="ECO:0007669"/>
    <property type="project" value="UniProtKB-KW"/>
</dbReference>
<dbReference type="InterPro" id="IPR041121">
    <property type="entry name" value="SDH_C"/>
</dbReference>
<dbReference type="CDD" id="cd01065">
    <property type="entry name" value="NAD_bind_Shikimate_DH"/>
    <property type="match status" value="1"/>
</dbReference>
<evidence type="ECO:0000256" key="2">
    <source>
        <dbReference type="ARBA" id="ARBA00012962"/>
    </source>
</evidence>
<dbReference type="GO" id="GO:0009423">
    <property type="term" value="P:chorismate biosynthetic process"/>
    <property type="evidence" value="ECO:0007669"/>
    <property type="project" value="UniProtKB-UniRule"/>
</dbReference>
<dbReference type="Pfam" id="PF08501">
    <property type="entry name" value="Shikimate_dh_N"/>
    <property type="match status" value="1"/>
</dbReference>
<accession>A0A3M2I188</accession>
<dbReference type="GO" id="GO:0004764">
    <property type="term" value="F:shikimate 3-dehydrogenase (NADP+) activity"/>
    <property type="evidence" value="ECO:0007669"/>
    <property type="project" value="UniProtKB-UniRule"/>
</dbReference>
<evidence type="ECO:0000259" key="9">
    <source>
        <dbReference type="Pfam" id="PF01488"/>
    </source>
</evidence>
<dbReference type="InterPro" id="IPR013708">
    <property type="entry name" value="Shikimate_DH-bd_N"/>
</dbReference>
<feature type="binding site" evidence="8">
    <location>
        <position position="248"/>
    </location>
    <ligand>
        <name>shikimate</name>
        <dbReference type="ChEBI" id="CHEBI:36208"/>
    </ligand>
</feature>
<reference evidence="12 13" key="1">
    <citation type="submission" date="2018-10" db="EMBL/GenBank/DDBJ databases">
        <title>Proposal of Lysobacter pythonis sp. nov. isolated from royal pythons (Python regius).</title>
        <authorList>
            <person name="Hans-Juergen B."/>
            <person name="Huptas C."/>
            <person name="Sandra B."/>
            <person name="Igor L."/>
            <person name="Joachim S."/>
            <person name="Siegfried S."/>
            <person name="Mareike W."/>
            <person name="Peter K."/>
        </authorList>
    </citation>
    <scope>NUCLEOTIDE SEQUENCE [LARGE SCALE GENOMIC DNA]</scope>
    <source>
        <strain evidence="12 13">4284/11</strain>
    </source>
</reference>
<comment type="pathway">
    <text evidence="1 8">Metabolic intermediate biosynthesis; chorismate biosynthesis; chorismate from D-erythrose 4-phosphate and phosphoenolpyruvate: step 4/7.</text>
</comment>
<feature type="binding site" evidence="8">
    <location>
        <begin position="16"/>
        <end position="18"/>
    </location>
    <ligand>
        <name>shikimate</name>
        <dbReference type="ChEBI" id="CHEBI:36208"/>
    </ligand>
</feature>
<evidence type="ECO:0000313" key="12">
    <source>
        <dbReference type="EMBL" id="RMH93730.1"/>
    </source>
</evidence>
<evidence type="ECO:0000256" key="6">
    <source>
        <dbReference type="ARBA" id="ARBA00023141"/>
    </source>
</evidence>